<dbReference type="PANTHER" id="PTHR23155:SF1167">
    <property type="entry name" value="OS08G0412100 PROTEIN"/>
    <property type="match status" value="1"/>
</dbReference>
<dbReference type="FunFam" id="1.10.10.10:FF:000322">
    <property type="entry name" value="Probable disease resistance protein At1g63360"/>
    <property type="match status" value="1"/>
</dbReference>
<evidence type="ECO:0000256" key="4">
    <source>
        <dbReference type="ARBA" id="ARBA00022741"/>
    </source>
</evidence>
<gene>
    <name evidence="11" type="ORF">BDA96_05G235100</name>
</gene>
<dbReference type="Pfam" id="PF23598">
    <property type="entry name" value="LRR_14"/>
    <property type="match status" value="3"/>
</dbReference>
<dbReference type="Gene3D" id="1.10.10.10">
    <property type="entry name" value="Winged helix-like DNA-binding domain superfamily/Winged helix DNA-binding domain"/>
    <property type="match status" value="1"/>
</dbReference>
<feature type="domain" description="Disease resistance protein winged helix" evidence="9">
    <location>
        <begin position="488"/>
        <end position="556"/>
    </location>
</feature>
<keyword evidence="4" id="KW-0547">Nucleotide-binding</keyword>
<sequence>MMKPYNNQRPHRNDIPTDERAECVSSVANMERTTVNVATGALGPVLQKLTALLVQDQYRSRLEAAGTRSDIEFIESELSSMHSLLLRIWEREDLGADCKKWMIDARELSYDMEDGIDDFMLRSDGSHGHGSFKSLFQKFKIRVVDVSRRCQDDWRSSAPAEAISSHPRAGSLHRDTSELVGMDEPKEQLLKLLQDHEMVCIHGFAGMGKTALADLVYQEIGHEFQCRAFVSLSKSPDMLEVLRAVLCQVTEGVLQSSDTRSTTEAATEENLSNEISNFLSDKRYLVIVDDIWHWQDWEIIRRALPEGVPKCRTLTTTRANVIAEKCRLTKFDNGDACIYRYGGINDQDAATLSRRVFNKKVLSIRHKKKALIRSPDHIVFVKEVLPYKIAEMCCGMPLAVECLSSAVASSINMEWNDIFQTDAIYDIMVQYSMEKAVQLERLLRHRLLDGLLSSGNNHPSLKPLAESLRLGYCDLPLHLKTCLLYCSMYPTGYLKIERHGLVRKWIAEGFLYHQAGEEEAAAVAEGCLDELVSRGLLQPKSSEENKQYYSVHPMMRAFLVCKSKQAAFAAYHEEDSRPSSLDADRIRRLSVGFLRRPDDVVSVMDGALRTRSLVVFSDPWPHAGGCLVRWEKLEDMRVLSIESTGFPLSDIDLADICSRLLRLRYLGLRATLISGLPPQIGRLQSLDTLDVSNTDVSEVPKEIKELCGLKTLDLSNTSVKELPREIGKLQRLETLDASNTSVMELPNEEIGKLQQLKTLNVSYTGVRELPREIGNLQRLETLDVSHSRVRELPREIGKLQHVKILNVSHTSVRELPWLRTNSFSVLAGNKYPAKAGKLSDNDLAVLRNLLDLRLEFPKPGEDLTIMLYDNSYQLLPVAGLKIVRRHMRVPEWVRQHLASVSTLDIRLCKLQDDDLEFLCKKMPNLHHLTLRLEVLPRKAIFITGAGFSRLMSFCLDCRLPMVTFQQGAMPKLEHLEFKFYTSRALTSEDPVGIRHLLSLKRVVFQSSPRYKSDTPGISSVINKVREEAKGHANKITISINGVDTMVSPVIITTADVGAGSSGESLVVRTIIERIGQVLRAALMRIQGMEENLEIEEIREAQE</sequence>
<accession>A0A921R0E6</accession>
<dbReference type="GO" id="GO:0009626">
    <property type="term" value="P:plant-type hypersensitive response"/>
    <property type="evidence" value="ECO:0007669"/>
    <property type="project" value="UniProtKB-ARBA"/>
</dbReference>
<dbReference type="InterPro" id="IPR027417">
    <property type="entry name" value="P-loop_NTPase"/>
</dbReference>
<evidence type="ECO:0000313" key="11">
    <source>
        <dbReference type="EMBL" id="KAG0530988.1"/>
    </source>
</evidence>
<comment type="similarity">
    <text evidence="1">Belongs to the disease resistance NB-LRR family.</text>
</comment>
<dbReference type="Gene3D" id="1.20.5.4130">
    <property type="match status" value="1"/>
</dbReference>
<evidence type="ECO:0000256" key="2">
    <source>
        <dbReference type="ARBA" id="ARBA00022614"/>
    </source>
</evidence>
<keyword evidence="5" id="KW-0611">Plant defense</keyword>
<dbReference type="SUPFAM" id="SSF52540">
    <property type="entry name" value="P-loop containing nucleoside triphosphate hydrolases"/>
    <property type="match status" value="1"/>
</dbReference>
<dbReference type="InterPro" id="IPR032675">
    <property type="entry name" value="LRR_dom_sf"/>
</dbReference>
<evidence type="ECO:0000259" key="8">
    <source>
        <dbReference type="Pfam" id="PF18052"/>
    </source>
</evidence>
<dbReference type="InterPro" id="IPR041118">
    <property type="entry name" value="Rx_N"/>
</dbReference>
<feature type="domain" description="NB-ARC" evidence="7">
    <location>
        <begin position="186"/>
        <end position="326"/>
    </location>
</feature>
<dbReference type="PRINTS" id="PR00364">
    <property type="entry name" value="DISEASERSIST"/>
</dbReference>
<reference evidence="11" key="1">
    <citation type="journal article" date="2019" name="BMC Genomics">
        <title>A new reference genome for Sorghum bicolor reveals high levels of sequence similarity between sweet and grain genotypes: implications for the genetics of sugar metabolism.</title>
        <authorList>
            <person name="Cooper E.A."/>
            <person name="Brenton Z.W."/>
            <person name="Flinn B.S."/>
            <person name="Jenkins J."/>
            <person name="Shu S."/>
            <person name="Flowers D."/>
            <person name="Luo F."/>
            <person name="Wang Y."/>
            <person name="Xia P."/>
            <person name="Barry K."/>
            <person name="Daum C."/>
            <person name="Lipzen A."/>
            <person name="Yoshinaga Y."/>
            <person name="Schmutz J."/>
            <person name="Saski C."/>
            <person name="Vermerris W."/>
            <person name="Kresovich S."/>
        </authorList>
    </citation>
    <scope>NUCLEOTIDE SEQUENCE</scope>
</reference>
<dbReference type="SUPFAM" id="SSF52047">
    <property type="entry name" value="RNI-like"/>
    <property type="match status" value="1"/>
</dbReference>
<feature type="domain" description="Disease resistance R13L4/SHOC-2-like LRR" evidence="10">
    <location>
        <begin position="883"/>
        <end position="1036"/>
    </location>
</feature>
<dbReference type="Gene3D" id="3.40.50.300">
    <property type="entry name" value="P-loop containing nucleotide triphosphate hydrolases"/>
    <property type="match status" value="1"/>
</dbReference>
<dbReference type="SMART" id="SM00369">
    <property type="entry name" value="LRR_TYP"/>
    <property type="match status" value="4"/>
</dbReference>
<dbReference type="Pfam" id="PF23559">
    <property type="entry name" value="WHD_DRP"/>
    <property type="match status" value="1"/>
</dbReference>
<feature type="domain" description="Disease resistance N-terminal" evidence="8">
    <location>
        <begin position="41"/>
        <end position="132"/>
    </location>
</feature>
<protein>
    <recommendedName>
        <fullName evidence="13">NB-ARC domain-containing protein</fullName>
    </recommendedName>
</protein>
<feature type="domain" description="Disease resistance R13L4/SHOC-2-like LRR" evidence="10">
    <location>
        <begin position="611"/>
        <end position="712"/>
    </location>
</feature>
<dbReference type="InterPro" id="IPR036388">
    <property type="entry name" value="WH-like_DNA-bd_sf"/>
</dbReference>
<keyword evidence="3" id="KW-0677">Repeat</keyword>
<dbReference type="InterPro" id="IPR055414">
    <property type="entry name" value="LRR_R13L4/SHOC2-like"/>
</dbReference>
<dbReference type="Pfam" id="PF18052">
    <property type="entry name" value="Rx_N"/>
    <property type="match status" value="1"/>
</dbReference>
<evidence type="ECO:0000256" key="6">
    <source>
        <dbReference type="ARBA" id="ARBA00023054"/>
    </source>
</evidence>
<dbReference type="InterPro" id="IPR003591">
    <property type="entry name" value="Leu-rich_rpt_typical-subtyp"/>
</dbReference>
<keyword evidence="2" id="KW-0433">Leucine-rich repeat</keyword>
<evidence type="ECO:0008006" key="13">
    <source>
        <dbReference type="Google" id="ProtNLM"/>
    </source>
</evidence>
<evidence type="ECO:0000256" key="5">
    <source>
        <dbReference type="ARBA" id="ARBA00022821"/>
    </source>
</evidence>
<dbReference type="PANTHER" id="PTHR23155">
    <property type="entry name" value="DISEASE RESISTANCE PROTEIN RP"/>
    <property type="match status" value="1"/>
</dbReference>
<dbReference type="InterPro" id="IPR044974">
    <property type="entry name" value="Disease_R_plants"/>
</dbReference>
<feature type="domain" description="Disease resistance R13L4/SHOC-2-like LRR" evidence="10">
    <location>
        <begin position="748"/>
        <end position="863"/>
    </location>
</feature>
<dbReference type="Proteomes" id="UP000807115">
    <property type="component" value="Chromosome 5"/>
</dbReference>
<dbReference type="InterPro" id="IPR002182">
    <property type="entry name" value="NB-ARC"/>
</dbReference>
<dbReference type="GO" id="GO:0043531">
    <property type="term" value="F:ADP binding"/>
    <property type="evidence" value="ECO:0007669"/>
    <property type="project" value="InterPro"/>
</dbReference>
<name>A0A921R0E6_SORBI</name>
<evidence type="ECO:0000256" key="3">
    <source>
        <dbReference type="ARBA" id="ARBA00022737"/>
    </source>
</evidence>
<dbReference type="AlphaFoldDB" id="A0A921R0E6"/>
<evidence type="ECO:0000259" key="10">
    <source>
        <dbReference type="Pfam" id="PF23598"/>
    </source>
</evidence>
<evidence type="ECO:0000259" key="7">
    <source>
        <dbReference type="Pfam" id="PF00931"/>
    </source>
</evidence>
<keyword evidence="6" id="KW-0175">Coiled coil</keyword>
<reference evidence="11" key="2">
    <citation type="submission" date="2020-10" db="EMBL/GenBank/DDBJ databases">
        <authorList>
            <person name="Cooper E.A."/>
            <person name="Brenton Z.W."/>
            <person name="Flinn B.S."/>
            <person name="Jenkins J."/>
            <person name="Shu S."/>
            <person name="Flowers D."/>
            <person name="Luo F."/>
            <person name="Wang Y."/>
            <person name="Xia P."/>
            <person name="Barry K."/>
            <person name="Daum C."/>
            <person name="Lipzen A."/>
            <person name="Yoshinaga Y."/>
            <person name="Schmutz J."/>
            <person name="Saski C."/>
            <person name="Vermerris W."/>
            <person name="Kresovich S."/>
        </authorList>
    </citation>
    <scope>NUCLEOTIDE SEQUENCE</scope>
</reference>
<evidence type="ECO:0000313" key="12">
    <source>
        <dbReference type="Proteomes" id="UP000807115"/>
    </source>
</evidence>
<organism evidence="11 12">
    <name type="scientific">Sorghum bicolor</name>
    <name type="common">Sorghum</name>
    <name type="synonym">Sorghum vulgare</name>
    <dbReference type="NCBI Taxonomy" id="4558"/>
    <lineage>
        <taxon>Eukaryota</taxon>
        <taxon>Viridiplantae</taxon>
        <taxon>Streptophyta</taxon>
        <taxon>Embryophyta</taxon>
        <taxon>Tracheophyta</taxon>
        <taxon>Spermatophyta</taxon>
        <taxon>Magnoliopsida</taxon>
        <taxon>Liliopsida</taxon>
        <taxon>Poales</taxon>
        <taxon>Poaceae</taxon>
        <taxon>PACMAD clade</taxon>
        <taxon>Panicoideae</taxon>
        <taxon>Andropogonodae</taxon>
        <taxon>Andropogoneae</taxon>
        <taxon>Sorghinae</taxon>
        <taxon>Sorghum</taxon>
    </lineage>
</organism>
<dbReference type="EMBL" id="CM027684">
    <property type="protein sequence ID" value="KAG0530988.1"/>
    <property type="molecule type" value="Genomic_DNA"/>
</dbReference>
<comment type="caution">
    <text evidence="11">The sequence shown here is derived from an EMBL/GenBank/DDBJ whole genome shotgun (WGS) entry which is preliminary data.</text>
</comment>
<dbReference type="InterPro" id="IPR058922">
    <property type="entry name" value="WHD_DRP"/>
</dbReference>
<proteinExistence type="inferred from homology"/>
<evidence type="ECO:0000259" key="9">
    <source>
        <dbReference type="Pfam" id="PF23559"/>
    </source>
</evidence>
<dbReference type="Pfam" id="PF00931">
    <property type="entry name" value="NB-ARC"/>
    <property type="match status" value="1"/>
</dbReference>
<dbReference type="GO" id="GO:0002758">
    <property type="term" value="P:innate immune response-activating signaling pathway"/>
    <property type="evidence" value="ECO:0007669"/>
    <property type="project" value="UniProtKB-ARBA"/>
</dbReference>
<dbReference type="Gene3D" id="3.80.10.10">
    <property type="entry name" value="Ribonuclease Inhibitor"/>
    <property type="match status" value="1"/>
</dbReference>
<evidence type="ECO:0000256" key="1">
    <source>
        <dbReference type="ARBA" id="ARBA00008894"/>
    </source>
</evidence>
<dbReference type="GO" id="GO:0042742">
    <property type="term" value="P:defense response to bacterium"/>
    <property type="evidence" value="ECO:0007669"/>
    <property type="project" value="UniProtKB-ARBA"/>
</dbReference>